<accession>A0ABT5DIH1</accession>
<dbReference type="Proteomes" id="UP001221838">
    <property type="component" value="Unassembled WGS sequence"/>
</dbReference>
<name>A0ABT5DIH1_9BACT</name>
<reference evidence="1 2" key="1">
    <citation type="submission" date="2022-11" db="EMBL/GenBank/DDBJ databases">
        <title>Minimal conservation of predation-associated metabolite biosynthetic gene clusters underscores biosynthetic potential of Myxococcota including descriptions for ten novel species: Archangium lansinium sp. nov., Myxococcus landrumus sp. nov., Nannocystis bai.</title>
        <authorList>
            <person name="Ahearne A."/>
            <person name="Stevens C."/>
            <person name="Dowd S."/>
        </authorList>
    </citation>
    <scope>NUCLEOTIDE SEQUENCE [LARGE SCALE GENOMIC DNA]</scope>
    <source>
        <strain evidence="1 2">NCWAL01</strain>
    </source>
</reference>
<gene>
    <name evidence="1" type="ORF">POL68_26840</name>
</gene>
<organism evidence="1 2">
    <name type="scientific">Stigmatella ashevillensis</name>
    <dbReference type="NCBI Taxonomy" id="2995309"/>
    <lineage>
        <taxon>Bacteria</taxon>
        <taxon>Pseudomonadati</taxon>
        <taxon>Myxococcota</taxon>
        <taxon>Myxococcia</taxon>
        <taxon>Myxococcales</taxon>
        <taxon>Cystobacterineae</taxon>
        <taxon>Archangiaceae</taxon>
        <taxon>Stigmatella</taxon>
    </lineage>
</organism>
<evidence type="ECO:0000313" key="2">
    <source>
        <dbReference type="Proteomes" id="UP001221838"/>
    </source>
</evidence>
<dbReference type="EMBL" id="JAQNDM010000002">
    <property type="protein sequence ID" value="MDC0712112.1"/>
    <property type="molecule type" value="Genomic_DNA"/>
</dbReference>
<keyword evidence="2" id="KW-1185">Reference proteome</keyword>
<evidence type="ECO:0000313" key="1">
    <source>
        <dbReference type="EMBL" id="MDC0712112.1"/>
    </source>
</evidence>
<protein>
    <submittedName>
        <fullName evidence="1">Uncharacterized protein</fullName>
    </submittedName>
</protein>
<sequence>MTPKATLIQLDPTKQDVKTPLPTELQAVVEPSEGITLVNDTGTPVSVLVNNGFLGPASSGFVPAGQRLVLPCVAALWDVYALFANSSQLFIQFHGPFGFTVFRNKQVGNVSRGTTINVSQMNNV</sequence>
<proteinExistence type="predicted"/>
<comment type="caution">
    <text evidence="1">The sequence shown here is derived from an EMBL/GenBank/DDBJ whole genome shotgun (WGS) entry which is preliminary data.</text>
</comment>
<dbReference type="RefSeq" id="WP_272142183.1">
    <property type="nucleotide sequence ID" value="NZ_JAQNDM010000002.1"/>
</dbReference>